<dbReference type="SMART" id="SM00173">
    <property type="entry name" value="RAS"/>
    <property type="match status" value="1"/>
</dbReference>
<keyword evidence="6" id="KW-1185">Reference proteome</keyword>
<evidence type="ECO:0000256" key="1">
    <source>
        <dbReference type="ARBA" id="ARBA00006270"/>
    </source>
</evidence>
<keyword evidence="4" id="KW-0449">Lipoprotein</keyword>
<accession>A0A1S3JXJ7</accession>
<dbReference type="OrthoDB" id="10027888at2759"/>
<protein>
    <submittedName>
        <fullName evidence="7">Ras-related protein ORAB-1</fullName>
    </submittedName>
</protein>
<dbReference type="SMART" id="SM00175">
    <property type="entry name" value="RAB"/>
    <property type="match status" value="1"/>
</dbReference>
<evidence type="ECO:0000256" key="5">
    <source>
        <dbReference type="ARBA" id="ARBA00023289"/>
    </source>
</evidence>
<comment type="similarity">
    <text evidence="1">Belongs to the small GTPase superfamily. Rab family.</text>
</comment>
<dbReference type="InterPro" id="IPR027417">
    <property type="entry name" value="P-loop_NTPase"/>
</dbReference>
<evidence type="ECO:0000256" key="3">
    <source>
        <dbReference type="ARBA" id="ARBA00023134"/>
    </source>
</evidence>
<dbReference type="InParanoid" id="A0A1S3JXJ7"/>
<keyword evidence="5" id="KW-0636">Prenylation</keyword>
<evidence type="ECO:0000256" key="4">
    <source>
        <dbReference type="ARBA" id="ARBA00023288"/>
    </source>
</evidence>
<dbReference type="SMART" id="SM00176">
    <property type="entry name" value="RAN"/>
    <property type="match status" value="1"/>
</dbReference>
<evidence type="ECO:0000256" key="2">
    <source>
        <dbReference type="ARBA" id="ARBA00022741"/>
    </source>
</evidence>
<dbReference type="GO" id="GO:0005525">
    <property type="term" value="F:GTP binding"/>
    <property type="evidence" value="ECO:0007669"/>
    <property type="project" value="UniProtKB-KW"/>
</dbReference>
<keyword evidence="2" id="KW-0547">Nucleotide-binding</keyword>
<dbReference type="GO" id="GO:0003924">
    <property type="term" value="F:GTPase activity"/>
    <property type="evidence" value="ECO:0007669"/>
    <property type="project" value="InterPro"/>
</dbReference>
<dbReference type="InterPro" id="IPR001806">
    <property type="entry name" value="Small_GTPase"/>
</dbReference>
<evidence type="ECO:0000313" key="6">
    <source>
        <dbReference type="Proteomes" id="UP000085678"/>
    </source>
</evidence>
<keyword evidence="3" id="KW-0342">GTP-binding</keyword>
<dbReference type="GeneID" id="106176788"/>
<reference evidence="7" key="1">
    <citation type="submission" date="2025-08" db="UniProtKB">
        <authorList>
            <consortium name="RefSeq"/>
        </authorList>
    </citation>
    <scope>IDENTIFICATION</scope>
    <source>
        <tissue evidence="7">Gonads</tissue>
    </source>
</reference>
<organism evidence="6 7">
    <name type="scientific">Lingula anatina</name>
    <name type="common">Brachiopod</name>
    <name type="synonym">Lingula unguis</name>
    <dbReference type="NCBI Taxonomy" id="7574"/>
    <lineage>
        <taxon>Eukaryota</taxon>
        <taxon>Metazoa</taxon>
        <taxon>Spiralia</taxon>
        <taxon>Lophotrochozoa</taxon>
        <taxon>Brachiopoda</taxon>
        <taxon>Linguliformea</taxon>
        <taxon>Lingulata</taxon>
        <taxon>Lingulida</taxon>
        <taxon>Linguloidea</taxon>
        <taxon>Lingulidae</taxon>
        <taxon>Lingula</taxon>
    </lineage>
</organism>
<dbReference type="CDD" id="cd00154">
    <property type="entry name" value="Rab"/>
    <property type="match status" value="1"/>
</dbReference>
<proteinExistence type="inferred from homology"/>
<dbReference type="Gene3D" id="3.40.50.300">
    <property type="entry name" value="P-loop containing nucleotide triphosphate hydrolases"/>
    <property type="match status" value="1"/>
</dbReference>
<dbReference type="InterPro" id="IPR005225">
    <property type="entry name" value="Small_GTP-bd"/>
</dbReference>
<evidence type="ECO:0000313" key="7">
    <source>
        <dbReference type="RefSeq" id="XP_013414774.1"/>
    </source>
</evidence>
<dbReference type="STRING" id="7574.A0A1S3JXJ7"/>
<dbReference type="NCBIfam" id="TIGR00231">
    <property type="entry name" value="small_GTP"/>
    <property type="match status" value="1"/>
</dbReference>
<dbReference type="PANTHER" id="PTHR47980">
    <property type="entry name" value="LD44762P"/>
    <property type="match status" value="1"/>
</dbReference>
<dbReference type="SMART" id="SM00174">
    <property type="entry name" value="RHO"/>
    <property type="match status" value="1"/>
</dbReference>
<dbReference type="RefSeq" id="XP_013414774.1">
    <property type="nucleotide sequence ID" value="XM_013559320.2"/>
</dbReference>
<name>A0A1S3JXJ7_LINAN</name>
<dbReference type="Proteomes" id="UP000085678">
    <property type="component" value="Unplaced"/>
</dbReference>
<dbReference type="KEGG" id="lak:106176788"/>
<gene>
    <name evidence="7" type="primary">LOC106176788</name>
</gene>
<dbReference type="PROSITE" id="PS51421">
    <property type="entry name" value="RAS"/>
    <property type="match status" value="1"/>
</dbReference>
<sequence length="277" mass="31617">MQEATEKMHEKLAIDVPKNQTGIYSPMAIPRTLHIPLSADASLSPYMQQCLQTESFIMAASSRPRLSVSSRYTGFDFNFRVVLVGNRGVGKSSLIRTYVHGHSKLITTTGKHEDNDCMVKELVRFDKRVRIEIRDTAGLERYRSLTASYYRGAHGCIILFDVTNQKSFDDVTNWYRDLKEYGPDNVQAMLVGSRCHLTNERAISVETALKRAEDLEIPYTEVSSESNTNVEQLFTSLLDSMLKRFRLGERRHNSLCDLLEKDDVEKKKKTFCPSCKT</sequence>
<dbReference type="AlphaFoldDB" id="A0A1S3JXJ7"/>
<dbReference type="PROSITE" id="PS51419">
    <property type="entry name" value="RAB"/>
    <property type="match status" value="1"/>
</dbReference>
<dbReference type="SUPFAM" id="SSF52540">
    <property type="entry name" value="P-loop containing nucleoside triphosphate hydrolases"/>
    <property type="match status" value="1"/>
</dbReference>
<dbReference type="PRINTS" id="PR00449">
    <property type="entry name" value="RASTRNSFRMNG"/>
</dbReference>
<dbReference type="FunFam" id="3.40.50.300:FF:001447">
    <property type="entry name" value="Ras-related protein Rab-1B"/>
    <property type="match status" value="1"/>
</dbReference>
<dbReference type="InterPro" id="IPR050305">
    <property type="entry name" value="Small_GTPase_Rab"/>
</dbReference>
<dbReference type="Pfam" id="PF00071">
    <property type="entry name" value="Ras"/>
    <property type="match status" value="1"/>
</dbReference>